<sequence>MAMHSSRLTQDQNFSVHFDGVKTNGSTVQKNKGGLRGRKALNDISNSKNVIPIGEDLGVSKKAQIPVGGKAQSGKKAQVSGRKALGDLTNSVKPFGQQQGLKKKVEKKSIVVAEDEDENLPYSVAQECFLHNHEECIKSQKSSMDLHHFLKTIGLDEDVSCQSVSACNPLPRKSKDEDPIMLFGMEEIPMPTIEDRPRQFRGQSSPICGSPNSPRLPYMKDWDDFPSFILAESPRRSK</sequence>
<dbReference type="Proteomes" id="UP001055879">
    <property type="component" value="Linkage Group LG02"/>
</dbReference>
<evidence type="ECO:0000313" key="1">
    <source>
        <dbReference type="EMBL" id="KAI3757658.1"/>
    </source>
</evidence>
<evidence type="ECO:0000313" key="2">
    <source>
        <dbReference type="Proteomes" id="UP001055879"/>
    </source>
</evidence>
<reference evidence="1 2" key="2">
    <citation type="journal article" date="2022" name="Mol. Ecol. Resour.">
        <title>The genomes of chicory, endive, great burdock and yacon provide insights into Asteraceae paleo-polyploidization history and plant inulin production.</title>
        <authorList>
            <person name="Fan W."/>
            <person name="Wang S."/>
            <person name="Wang H."/>
            <person name="Wang A."/>
            <person name="Jiang F."/>
            <person name="Liu H."/>
            <person name="Zhao H."/>
            <person name="Xu D."/>
            <person name="Zhang Y."/>
        </authorList>
    </citation>
    <scope>NUCLEOTIDE SEQUENCE [LARGE SCALE GENOMIC DNA]</scope>
    <source>
        <strain evidence="2">cv. Niubang</strain>
    </source>
</reference>
<name>A0ACB9EF49_ARCLA</name>
<keyword evidence="2" id="KW-1185">Reference proteome</keyword>
<protein>
    <submittedName>
        <fullName evidence="1">Uncharacterized protein</fullName>
    </submittedName>
</protein>
<gene>
    <name evidence="1" type="ORF">L6452_05201</name>
</gene>
<accession>A0ACB9EF49</accession>
<reference evidence="2" key="1">
    <citation type="journal article" date="2022" name="Mol. Ecol. Resour.">
        <title>The genomes of chicory, endive, great burdock and yacon provide insights into Asteraceae palaeo-polyploidization history and plant inulin production.</title>
        <authorList>
            <person name="Fan W."/>
            <person name="Wang S."/>
            <person name="Wang H."/>
            <person name="Wang A."/>
            <person name="Jiang F."/>
            <person name="Liu H."/>
            <person name="Zhao H."/>
            <person name="Xu D."/>
            <person name="Zhang Y."/>
        </authorList>
    </citation>
    <scope>NUCLEOTIDE SEQUENCE [LARGE SCALE GENOMIC DNA]</scope>
    <source>
        <strain evidence="2">cv. Niubang</strain>
    </source>
</reference>
<proteinExistence type="predicted"/>
<organism evidence="1 2">
    <name type="scientific">Arctium lappa</name>
    <name type="common">Greater burdock</name>
    <name type="synonym">Lappa major</name>
    <dbReference type="NCBI Taxonomy" id="4217"/>
    <lineage>
        <taxon>Eukaryota</taxon>
        <taxon>Viridiplantae</taxon>
        <taxon>Streptophyta</taxon>
        <taxon>Embryophyta</taxon>
        <taxon>Tracheophyta</taxon>
        <taxon>Spermatophyta</taxon>
        <taxon>Magnoliopsida</taxon>
        <taxon>eudicotyledons</taxon>
        <taxon>Gunneridae</taxon>
        <taxon>Pentapetalae</taxon>
        <taxon>asterids</taxon>
        <taxon>campanulids</taxon>
        <taxon>Asterales</taxon>
        <taxon>Asteraceae</taxon>
        <taxon>Carduoideae</taxon>
        <taxon>Cardueae</taxon>
        <taxon>Arctiinae</taxon>
        <taxon>Arctium</taxon>
    </lineage>
</organism>
<dbReference type="EMBL" id="CM042048">
    <property type="protein sequence ID" value="KAI3757658.1"/>
    <property type="molecule type" value="Genomic_DNA"/>
</dbReference>
<comment type="caution">
    <text evidence="1">The sequence shown here is derived from an EMBL/GenBank/DDBJ whole genome shotgun (WGS) entry which is preliminary data.</text>
</comment>